<dbReference type="Gene3D" id="1.10.10.10">
    <property type="entry name" value="Winged helix-like DNA-binding domain superfamily/Winged helix DNA-binding domain"/>
    <property type="match status" value="1"/>
</dbReference>
<dbReference type="InterPro" id="IPR036390">
    <property type="entry name" value="WH_DNA-bd_sf"/>
</dbReference>
<reference evidence="6 7" key="1">
    <citation type="submission" date="2019-10" db="EMBL/GenBank/DDBJ databases">
        <title>Glaciimonas soli sp. nov., a psychrophilic bacterium isolated from the forest soil of a high elevation mountain in Taiwan.</title>
        <authorList>
            <person name="Wang L.-T."/>
            <person name="Shieh W.Y."/>
        </authorList>
    </citation>
    <scope>NUCLEOTIDE SEQUENCE [LARGE SCALE GENOMIC DNA]</scope>
    <source>
        <strain evidence="6 7">GS1</strain>
    </source>
</reference>
<evidence type="ECO:0000256" key="3">
    <source>
        <dbReference type="ARBA" id="ARBA00023125"/>
    </source>
</evidence>
<protein>
    <submittedName>
        <fullName evidence="6">LysR family transcriptional regulator</fullName>
    </submittedName>
</protein>
<keyword evidence="2" id="KW-0805">Transcription regulation</keyword>
<proteinExistence type="inferred from homology"/>
<dbReference type="InterPro" id="IPR036388">
    <property type="entry name" value="WH-like_DNA-bd_sf"/>
</dbReference>
<keyword evidence="4" id="KW-0804">Transcription</keyword>
<dbReference type="OrthoDB" id="9808620at2"/>
<keyword evidence="7" id="KW-1185">Reference proteome</keyword>
<dbReference type="InterPro" id="IPR005119">
    <property type="entry name" value="LysR_subst-bd"/>
</dbReference>
<accession>A0A843YSH0</accession>
<dbReference type="Pfam" id="PF00126">
    <property type="entry name" value="HTH_1"/>
    <property type="match status" value="1"/>
</dbReference>
<feature type="domain" description="HTH lysR-type" evidence="5">
    <location>
        <begin position="1"/>
        <end position="58"/>
    </location>
</feature>
<sequence>MTLEQLRIFVEVAERQHLTQAADALALTPSAVSASIRVLENRYSTPLFNRVGRRIETNEAGRIFLTEARATLASARAAELTLAELGGLKRGTLSIQASQTISSYWLPELLVRFRQMYPQIELCLTVGNTQQVAQAVVEGTADLGFVEGNIDEAALTVETVGEDRIVAVVAPGHPWANGEKLKPEDLLNSQWIMREQGSGTRSAFEEMLAAIGLDVNQLQIALTLPSNEAVRSAVMSGSFATAVSELVVASHLQVGLLCKVDIDLPPRPFYLLHHKERYKTKASLALQELIQQRTSPF</sequence>
<dbReference type="GO" id="GO:0003700">
    <property type="term" value="F:DNA-binding transcription factor activity"/>
    <property type="evidence" value="ECO:0007669"/>
    <property type="project" value="InterPro"/>
</dbReference>
<dbReference type="Proteomes" id="UP000451565">
    <property type="component" value="Unassembled WGS sequence"/>
</dbReference>
<dbReference type="Gene3D" id="3.40.190.290">
    <property type="match status" value="1"/>
</dbReference>
<dbReference type="Pfam" id="PF03466">
    <property type="entry name" value="LysR_substrate"/>
    <property type="match status" value="1"/>
</dbReference>
<dbReference type="CDD" id="cd08420">
    <property type="entry name" value="PBP2_CysL_like"/>
    <property type="match status" value="1"/>
</dbReference>
<comment type="caution">
    <text evidence="6">The sequence shown here is derived from an EMBL/GenBank/DDBJ whole genome shotgun (WGS) entry which is preliminary data.</text>
</comment>
<name>A0A843YSH0_9BURK</name>
<dbReference type="FunFam" id="1.10.10.10:FF:000001">
    <property type="entry name" value="LysR family transcriptional regulator"/>
    <property type="match status" value="1"/>
</dbReference>
<evidence type="ECO:0000256" key="1">
    <source>
        <dbReference type="ARBA" id="ARBA00009437"/>
    </source>
</evidence>
<evidence type="ECO:0000313" key="6">
    <source>
        <dbReference type="EMBL" id="MQR02669.1"/>
    </source>
</evidence>
<evidence type="ECO:0000259" key="5">
    <source>
        <dbReference type="PROSITE" id="PS50931"/>
    </source>
</evidence>
<dbReference type="InterPro" id="IPR000847">
    <property type="entry name" value="LysR_HTH_N"/>
</dbReference>
<comment type="similarity">
    <text evidence="1">Belongs to the LysR transcriptional regulatory family.</text>
</comment>
<dbReference type="SUPFAM" id="SSF46785">
    <property type="entry name" value="Winged helix' DNA-binding domain"/>
    <property type="match status" value="1"/>
</dbReference>
<dbReference type="GO" id="GO:0000976">
    <property type="term" value="F:transcription cis-regulatory region binding"/>
    <property type="evidence" value="ECO:0007669"/>
    <property type="project" value="TreeGrafter"/>
</dbReference>
<gene>
    <name evidence="6" type="ORF">GEV47_18485</name>
</gene>
<keyword evidence="3" id="KW-0238">DNA-binding</keyword>
<evidence type="ECO:0000313" key="7">
    <source>
        <dbReference type="Proteomes" id="UP000451565"/>
    </source>
</evidence>
<dbReference type="RefSeq" id="WP_153236298.1">
    <property type="nucleotide sequence ID" value="NZ_WINI01000014.1"/>
</dbReference>
<dbReference type="PANTHER" id="PTHR30126">
    <property type="entry name" value="HTH-TYPE TRANSCRIPTIONAL REGULATOR"/>
    <property type="match status" value="1"/>
</dbReference>
<organism evidence="6 7">
    <name type="scientific">Glaciimonas soli</name>
    <dbReference type="NCBI Taxonomy" id="2590999"/>
    <lineage>
        <taxon>Bacteria</taxon>
        <taxon>Pseudomonadati</taxon>
        <taxon>Pseudomonadota</taxon>
        <taxon>Betaproteobacteria</taxon>
        <taxon>Burkholderiales</taxon>
        <taxon>Oxalobacteraceae</taxon>
        <taxon>Glaciimonas</taxon>
    </lineage>
</organism>
<evidence type="ECO:0000256" key="4">
    <source>
        <dbReference type="ARBA" id="ARBA00023163"/>
    </source>
</evidence>
<dbReference type="AlphaFoldDB" id="A0A843YSH0"/>
<evidence type="ECO:0000256" key="2">
    <source>
        <dbReference type="ARBA" id="ARBA00023015"/>
    </source>
</evidence>
<dbReference type="PANTHER" id="PTHR30126:SF39">
    <property type="entry name" value="HTH-TYPE TRANSCRIPTIONAL REGULATOR CYSL"/>
    <property type="match status" value="1"/>
</dbReference>
<dbReference type="SUPFAM" id="SSF53850">
    <property type="entry name" value="Periplasmic binding protein-like II"/>
    <property type="match status" value="1"/>
</dbReference>
<dbReference type="EMBL" id="WINI01000014">
    <property type="protein sequence ID" value="MQR02669.1"/>
    <property type="molecule type" value="Genomic_DNA"/>
</dbReference>
<dbReference type="PROSITE" id="PS50931">
    <property type="entry name" value="HTH_LYSR"/>
    <property type="match status" value="1"/>
</dbReference>